<name>A0ACB7T1E7_HYAAI</name>
<evidence type="ECO:0000313" key="1">
    <source>
        <dbReference type="EMBL" id="KAH6939921.1"/>
    </source>
</evidence>
<organism evidence="1 2">
    <name type="scientific">Hyalomma asiaticum</name>
    <name type="common">Tick</name>
    <dbReference type="NCBI Taxonomy" id="266040"/>
    <lineage>
        <taxon>Eukaryota</taxon>
        <taxon>Metazoa</taxon>
        <taxon>Ecdysozoa</taxon>
        <taxon>Arthropoda</taxon>
        <taxon>Chelicerata</taxon>
        <taxon>Arachnida</taxon>
        <taxon>Acari</taxon>
        <taxon>Parasitiformes</taxon>
        <taxon>Ixodida</taxon>
        <taxon>Ixodoidea</taxon>
        <taxon>Ixodidae</taxon>
        <taxon>Hyalomminae</taxon>
        <taxon>Hyalomma</taxon>
    </lineage>
</organism>
<dbReference type="Proteomes" id="UP000821845">
    <property type="component" value="Chromosome 2"/>
</dbReference>
<keyword evidence="2" id="KW-1185">Reference proteome</keyword>
<comment type="caution">
    <text evidence="1">The sequence shown here is derived from an EMBL/GenBank/DDBJ whole genome shotgun (WGS) entry which is preliminary data.</text>
</comment>
<dbReference type="EMBL" id="CM023482">
    <property type="protein sequence ID" value="KAH6939921.1"/>
    <property type="molecule type" value="Genomic_DNA"/>
</dbReference>
<proteinExistence type="predicted"/>
<gene>
    <name evidence="1" type="ORF">HPB50_022040</name>
</gene>
<evidence type="ECO:0000313" key="2">
    <source>
        <dbReference type="Proteomes" id="UP000821845"/>
    </source>
</evidence>
<protein>
    <submittedName>
        <fullName evidence="1">Uncharacterized protein</fullName>
    </submittedName>
</protein>
<reference evidence="1" key="1">
    <citation type="submission" date="2020-05" db="EMBL/GenBank/DDBJ databases">
        <title>Large-scale comparative analyses of tick genomes elucidate their genetic diversity and vector capacities.</title>
        <authorList>
            <person name="Jia N."/>
            <person name="Wang J."/>
            <person name="Shi W."/>
            <person name="Du L."/>
            <person name="Sun Y."/>
            <person name="Zhan W."/>
            <person name="Jiang J."/>
            <person name="Wang Q."/>
            <person name="Zhang B."/>
            <person name="Ji P."/>
            <person name="Sakyi L.B."/>
            <person name="Cui X."/>
            <person name="Yuan T."/>
            <person name="Jiang B."/>
            <person name="Yang W."/>
            <person name="Lam T.T.-Y."/>
            <person name="Chang Q."/>
            <person name="Ding S."/>
            <person name="Wang X."/>
            <person name="Zhu J."/>
            <person name="Ruan X."/>
            <person name="Zhao L."/>
            <person name="Wei J."/>
            <person name="Que T."/>
            <person name="Du C."/>
            <person name="Cheng J."/>
            <person name="Dai P."/>
            <person name="Han X."/>
            <person name="Huang E."/>
            <person name="Gao Y."/>
            <person name="Liu J."/>
            <person name="Shao H."/>
            <person name="Ye R."/>
            <person name="Li L."/>
            <person name="Wei W."/>
            <person name="Wang X."/>
            <person name="Wang C."/>
            <person name="Yang T."/>
            <person name="Huo Q."/>
            <person name="Li W."/>
            <person name="Guo W."/>
            <person name="Chen H."/>
            <person name="Zhou L."/>
            <person name="Ni X."/>
            <person name="Tian J."/>
            <person name="Zhou Y."/>
            <person name="Sheng Y."/>
            <person name="Liu T."/>
            <person name="Pan Y."/>
            <person name="Xia L."/>
            <person name="Li J."/>
            <person name="Zhao F."/>
            <person name="Cao W."/>
        </authorList>
    </citation>
    <scope>NUCLEOTIDE SEQUENCE</scope>
    <source>
        <strain evidence="1">Hyas-2018</strain>
    </source>
</reference>
<sequence length="155" mass="16558">MPPSTKKRKFITLEDKAAVIAELEKGRKKIDIANEFGVACSSLSTIIKNKASILGAPENDASARNKTVAAAVFPDVDKVVFAWFCEQRANEVPLSGRILQQNALDFACMLGHDNLKASPGWLSSFKARRDIVANVISGEAAAVDSVTSLIGKAAL</sequence>
<accession>A0ACB7T1E7</accession>